<name>A0AAV7HUK7_DENCH</name>
<protein>
    <submittedName>
        <fullName evidence="1">Uncharacterized protein</fullName>
    </submittedName>
</protein>
<accession>A0AAV7HUK7</accession>
<dbReference type="Proteomes" id="UP000775213">
    <property type="component" value="Unassembled WGS sequence"/>
</dbReference>
<reference evidence="1 2" key="1">
    <citation type="journal article" date="2021" name="Hortic Res">
        <title>Chromosome-scale assembly of the Dendrobium chrysotoxum genome enhances the understanding of orchid evolution.</title>
        <authorList>
            <person name="Zhang Y."/>
            <person name="Zhang G.Q."/>
            <person name="Zhang D."/>
            <person name="Liu X.D."/>
            <person name="Xu X.Y."/>
            <person name="Sun W.H."/>
            <person name="Yu X."/>
            <person name="Zhu X."/>
            <person name="Wang Z.W."/>
            <person name="Zhao X."/>
            <person name="Zhong W.Y."/>
            <person name="Chen H."/>
            <person name="Yin W.L."/>
            <person name="Huang T."/>
            <person name="Niu S.C."/>
            <person name="Liu Z.J."/>
        </authorList>
    </citation>
    <scope>NUCLEOTIDE SEQUENCE [LARGE SCALE GENOMIC DNA]</scope>
    <source>
        <strain evidence="1">Lindl</strain>
    </source>
</reference>
<proteinExistence type="predicted"/>
<keyword evidence="2" id="KW-1185">Reference proteome</keyword>
<sequence length="160" mass="17825">MERSPARRGRKFSSARVELSFKVELVLGSRFCTQQVEMDLLERSMAAGGQVQAGSDRDRVEGRGMAGLGAPNWVPMMETEVWIWERSPAVAMGVLRSGLGKPENSTGVLGSDWKGRAEPSERTAFEMETRISRWEKPMTRVQALRSMVPELSKVTLAPKE</sequence>
<comment type="caution">
    <text evidence="1">The sequence shown here is derived from an EMBL/GenBank/DDBJ whole genome shotgun (WGS) entry which is preliminary data.</text>
</comment>
<gene>
    <name evidence="1" type="ORF">IEQ34_000806</name>
</gene>
<dbReference type="EMBL" id="JAGFBR010000001">
    <property type="protein sequence ID" value="KAH0471083.1"/>
    <property type="molecule type" value="Genomic_DNA"/>
</dbReference>
<evidence type="ECO:0000313" key="2">
    <source>
        <dbReference type="Proteomes" id="UP000775213"/>
    </source>
</evidence>
<dbReference type="AlphaFoldDB" id="A0AAV7HUK7"/>
<organism evidence="1 2">
    <name type="scientific">Dendrobium chrysotoxum</name>
    <name type="common">Orchid</name>
    <dbReference type="NCBI Taxonomy" id="161865"/>
    <lineage>
        <taxon>Eukaryota</taxon>
        <taxon>Viridiplantae</taxon>
        <taxon>Streptophyta</taxon>
        <taxon>Embryophyta</taxon>
        <taxon>Tracheophyta</taxon>
        <taxon>Spermatophyta</taxon>
        <taxon>Magnoliopsida</taxon>
        <taxon>Liliopsida</taxon>
        <taxon>Asparagales</taxon>
        <taxon>Orchidaceae</taxon>
        <taxon>Epidendroideae</taxon>
        <taxon>Malaxideae</taxon>
        <taxon>Dendrobiinae</taxon>
        <taxon>Dendrobium</taxon>
    </lineage>
</organism>
<evidence type="ECO:0000313" key="1">
    <source>
        <dbReference type="EMBL" id="KAH0471083.1"/>
    </source>
</evidence>